<accession>A0ABT9YHF7</accession>
<reference evidence="8 9" key="1">
    <citation type="submission" date="2023-07" db="EMBL/GenBank/DDBJ databases">
        <title>Genomic Encyclopedia of Type Strains, Phase IV (KMG-IV): sequencing the most valuable type-strain genomes for metagenomic binning, comparative biology and taxonomic classification.</title>
        <authorList>
            <person name="Goeker M."/>
        </authorList>
    </citation>
    <scope>NUCLEOTIDE SEQUENCE [LARGE SCALE GENOMIC DNA]</scope>
    <source>
        <strain evidence="8 9">DSM 19154</strain>
    </source>
</reference>
<keyword evidence="2 7" id="KW-0963">Cytoplasm</keyword>
<gene>
    <name evidence="8" type="ORF">J2S05_002089</name>
</gene>
<dbReference type="InterPro" id="IPR006543">
    <property type="entry name" value="Histidinol-phos"/>
</dbReference>
<dbReference type="PANTHER" id="PTHR42891:SF1">
    <property type="entry name" value="D-GLYCERO-BETA-D-MANNO-HEPTOSE-1,7-BISPHOSPHATE 7-PHOSPHATASE"/>
    <property type="match status" value="1"/>
</dbReference>
<keyword evidence="4 7" id="KW-0378">Hydrolase</keyword>
<dbReference type="GO" id="GO:0034200">
    <property type="term" value="F:D-glycero-beta-D-manno-heptose 1,7-bisphosphate 7-phosphatase activity"/>
    <property type="evidence" value="ECO:0007669"/>
    <property type="project" value="UniProtKB-EC"/>
</dbReference>
<evidence type="ECO:0000256" key="3">
    <source>
        <dbReference type="ARBA" id="ARBA00022723"/>
    </source>
</evidence>
<dbReference type="PIRSF" id="PIRSF004682">
    <property type="entry name" value="GmhB"/>
    <property type="match status" value="1"/>
</dbReference>
<dbReference type="PANTHER" id="PTHR42891">
    <property type="entry name" value="D-GLYCERO-BETA-D-MANNO-HEPTOSE-1,7-BISPHOSPHATE 7-PHOSPHATASE"/>
    <property type="match status" value="1"/>
</dbReference>
<comment type="similarity">
    <text evidence="7">Belongs to the gmhB family.</text>
</comment>
<comment type="caution">
    <text evidence="8">The sequence shown here is derived from an EMBL/GenBank/DDBJ whole genome shotgun (WGS) entry which is preliminary data.</text>
</comment>
<name>A0ABT9YHF7_9BACI</name>
<keyword evidence="5 7" id="KW-0119">Carbohydrate metabolism</keyword>
<dbReference type="InterPro" id="IPR036412">
    <property type="entry name" value="HAD-like_sf"/>
</dbReference>
<proteinExistence type="inferred from homology"/>
<protein>
    <recommendedName>
        <fullName evidence="6 7">D,D-heptose 1,7-bisphosphate phosphatase</fullName>
        <ecNumber evidence="7">3.1.3.-</ecNumber>
    </recommendedName>
</protein>
<keyword evidence="3" id="KW-0479">Metal-binding</keyword>
<dbReference type="InterPro" id="IPR006549">
    <property type="entry name" value="HAD-SF_hydro_IIIA"/>
</dbReference>
<organism evidence="8 9">
    <name type="scientific">Alkalicoccobacillus murimartini</name>
    <dbReference type="NCBI Taxonomy" id="171685"/>
    <lineage>
        <taxon>Bacteria</taxon>
        <taxon>Bacillati</taxon>
        <taxon>Bacillota</taxon>
        <taxon>Bacilli</taxon>
        <taxon>Bacillales</taxon>
        <taxon>Bacillaceae</taxon>
        <taxon>Alkalicoccobacillus</taxon>
    </lineage>
</organism>
<dbReference type="RefSeq" id="WP_306982459.1">
    <property type="nucleotide sequence ID" value="NZ_JAUSUA010000002.1"/>
</dbReference>
<dbReference type="NCBIfam" id="TIGR01662">
    <property type="entry name" value="HAD-SF-IIIA"/>
    <property type="match status" value="1"/>
</dbReference>
<comment type="subcellular location">
    <subcellularLocation>
        <location evidence="1 7">Cytoplasm</location>
    </subcellularLocation>
</comment>
<evidence type="ECO:0000313" key="8">
    <source>
        <dbReference type="EMBL" id="MDQ0207290.1"/>
    </source>
</evidence>
<evidence type="ECO:0000256" key="1">
    <source>
        <dbReference type="ARBA" id="ARBA00004496"/>
    </source>
</evidence>
<keyword evidence="9" id="KW-1185">Reference proteome</keyword>
<dbReference type="NCBIfam" id="TIGR01656">
    <property type="entry name" value="Histidinol-ppas"/>
    <property type="match status" value="1"/>
</dbReference>
<dbReference type="Gene3D" id="3.40.50.1000">
    <property type="entry name" value="HAD superfamily/HAD-like"/>
    <property type="match status" value="1"/>
</dbReference>
<dbReference type="InterPro" id="IPR004446">
    <property type="entry name" value="Heptose_bisP_phosphatase"/>
</dbReference>
<evidence type="ECO:0000256" key="5">
    <source>
        <dbReference type="ARBA" id="ARBA00023277"/>
    </source>
</evidence>
<dbReference type="Proteomes" id="UP001225034">
    <property type="component" value="Unassembled WGS sequence"/>
</dbReference>
<dbReference type="CDD" id="cd07503">
    <property type="entry name" value="HAD_HisB-N"/>
    <property type="match status" value="1"/>
</dbReference>
<sequence>MIEKKQAVFLDRDGVINEVLTKKVKFVNKPSDLYLLDGVAESIKMLNESGFLVFVVTNQGGIGLGYMTEEMLKTIHTDLKNKLAKQGAKIDDISYCSHKPNSDCPCRKPKAYMLQKLAATHNVDLSRSIMVGDREPDILAGKEAGCQTVLVHSRSTYSYGADVVFQDLKNALPWILEHKNH</sequence>
<dbReference type="Pfam" id="PF13242">
    <property type="entry name" value="Hydrolase_like"/>
    <property type="match status" value="1"/>
</dbReference>
<evidence type="ECO:0000256" key="6">
    <source>
        <dbReference type="ARBA" id="ARBA00031828"/>
    </source>
</evidence>
<evidence type="ECO:0000256" key="4">
    <source>
        <dbReference type="ARBA" id="ARBA00022801"/>
    </source>
</evidence>
<dbReference type="InterPro" id="IPR023214">
    <property type="entry name" value="HAD_sf"/>
</dbReference>
<evidence type="ECO:0000256" key="2">
    <source>
        <dbReference type="ARBA" id="ARBA00022490"/>
    </source>
</evidence>
<evidence type="ECO:0000256" key="7">
    <source>
        <dbReference type="PIRNR" id="PIRNR004682"/>
    </source>
</evidence>
<dbReference type="EC" id="3.1.3.-" evidence="7"/>
<dbReference type="EMBL" id="JAUSUA010000002">
    <property type="protein sequence ID" value="MDQ0207290.1"/>
    <property type="molecule type" value="Genomic_DNA"/>
</dbReference>
<dbReference type="SUPFAM" id="SSF56784">
    <property type="entry name" value="HAD-like"/>
    <property type="match status" value="1"/>
</dbReference>
<evidence type="ECO:0000313" key="9">
    <source>
        <dbReference type="Proteomes" id="UP001225034"/>
    </source>
</evidence>